<feature type="binding site" evidence="10 11">
    <location>
        <position position="214"/>
    </location>
    <ligand>
        <name>ATP</name>
        <dbReference type="ChEBI" id="CHEBI:30616"/>
    </ligand>
</feature>
<dbReference type="Pfam" id="PF00162">
    <property type="entry name" value="PGK"/>
    <property type="match status" value="1"/>
</dbReference>
<evidence type="ECO:0000256" key="6">
    <source>
        <dbReference type="ARBA" id="ARBA00022741"/>
    </source>
</evidence>
<proteinExistence type="inferred from homology"/>
<dbReference type="PRINTS" id="PR00477">
    <property type="entry name" value="PHGLYCKINASE"/>
</dbReference>
<dbReference type="InterPro" id="IPR015824">
    <property type="entry name" value="Phosphoglycerate_kinase_N"/>
</dbReference>
<evidence type="ECO:0000256" key="3">
    <source>
        <dbReference type="ARBA" id="ARBA00008982"/>
    </source>
</evidence>
<comment type="pathway">
    <text evidence="2 10">Carbohydrate degradation; glycolysis; pyruvate from D-glyceraldehyde 3-phosphate: step 2/5.</text>
</comment>
<dbReference type="GO" id="GO:0005829">
    <property type="term" value="C:cytosol"/>
    <property type="evidence" value="ECO:0007669"/>
    <property type="project" value="TreeGrafter"/>
</dbReference>
<keyword evidence="10" id="KW-0963">Cytoplasm</keyword>
<evidence type="ECO:0000256" key="11">
    <source>
        <dbReference type="PIRSR" id="PIRSR000724-2"/>
    </source>
</evidence>
<evidence type="ECO:0000256" key="7">
    <source>
        <dbReference type="ARBA" id="ARBA00022777"/>
    </source>
</evidence>
<dbReference type="AlphaFoldDB" id="A0A554JD88"/>
<feature type="binding site" evidence="10">
    <location>
        <position position="164"/>
    </location>
    <ligand>
        <name>substrate</name>
    </ligand>
</feature>
<dbReference type="HAMAP" id="MF_00145">
    <property type="entry name" value="Phosphoglyc_kinase"/>
    <property type="match status" value="1"/>
</dbReference>
<comment type="similarity">
    <text evidence="3 10 12">Belongs to the phosphoglycerate kinase family.</text>
</comment>
<dbReference type="PANTHER" id="PTHR11406">
    <property type="entry name" value="PHOSPHOGLYCERATE KINASE"/>
    <property type="match status" value="1"/>
</dbReference>
<dbReference type="Gene3D" id="3.40.50.1260">
    <property type="entry name" value="Phosphoglycerate kinase, N-terminal domain"/>
    <property type="match status" value="2"/>
</dbReference>
<keyword evidence="7 10" id="KW-0418">Kinase</keyword>
<dbReference type="GO" id="GO:0004618">
    <property type="term" value="F:phosphoglycerate kinase activity"/>
    <property type="evidence" value="ECO:0007669"/>
    <property type="project" value="UniProtKB-UniRule"/>
</dbReference>
<dbReference type="GO" id="GO:0043531">
    <property type="term" value="F:ADP binding"/>
    <property type="evidence" value="ECO:0007669"/>
    <property type="project" value="TreeGrafter"/>
</dbReference>
<dbReference type="InterPro" id="IPR036043">
    <property type="entry name" value="Phosphoglycerate_kinase_sf"/>
</dbReference>
<keyword evidence="5 10" id="KW-0808">Transferase</keyword>
<dbReference type="GO" id="GO:0005524">
    <property type="term" value="F:ATP binding"/>
    <property type="evidence" value="ECO:0007669"/>
    <property type="project" value="UniProtKB-KW"/>
</dbReference>
<feature type="binding site" evidence="10">
    <location>
        <position position="35"/>
    </location>
    <ligand>
        <name>substrate</name>
    </ligand>
</feature>
<evidence type="ECO:0000256" key="2">
    <source>
        <dbReference type="ARBA" id="ARBA00004838"/>
    </source>
</evidence>
<evidence type="ECO:0000313" key="14">
    <source>
        <dbReference type="Proteomes" id="UP000319613"/>
    </source>
</evidence>
<evidence type="ECO:0000256" key="1">
    <source>
        <dbReference type="ARBA" id="ARBA00000642"/>
    </source>
</evidence>
<dbReference type="UniPathway" id="UPA00109">
    <property type="reaction ID" value="UER00185"/>
</dbReference>
<name>A0A554JD88_9BACT</name>
<evidence type="ECO:0000256" key="8">
    <source>
        <dbReference type="ARBA" id="ARBA00022840"/>
    </source>
</evidence>
<dbReference type="GO" id="GO:0006096">
    <property type="term" value="P:glycolytic process"/>
    <property type="evidence" value="ECO:0007669"/>
    <property type="project" value="UniProtKB-UniRule"/>
</dbReference>
<feature type="binding site" evidence="10 11">
    <location>
        <begin position="361"/>
        <end position="364"/>
    </location>
    <ligand>
        <name>ATP</name>
        <dbReference type="ChEBI" id="CHEBI:30616"/>
    </ligand>
</feature>
<evidence type="ECO:0000256" key="10">
    <source>
        <dbReference type="HAMAP-Rule" id="MF_00145"/>
    </source>
</evidence>
<evidence type="ECO:0000256" key="5">
    <source>
        <dbReference type="ARBA" id="ARBA00022679"/>
    </source>
</evidence>
<dbReference type="PANTHER" id="PTHR11406:SF23">
    <property type="entry name" value="PHOSPHOGLYCERATE KINASE 1, CHLOROPLASTIC-RELATED"/>
    <property type="match status" value="1"/>
</dbReference>
<comment type="caution">
    <text evidence="10">Lacks conserved residue(s) required for the propagation of feature annotation.</text>
</comment>
<keyword evidence="8 10" id="KW-0067">ATP-binding</keyword>
<dbReference type="GO" id="GO:0006094">
    <property type="term" value="P:gluconeogenesis"/>
    <property type="evidence" value="ECO:0007669"/>
    <property type="project" value="TreeGrafter"/>
</dbReference>
<evidence type="ECO:0000256" key="12">
    <source>
        <dbReference type="RuleBase" id="RU000532"/>
    </source>
</evidence>
<comment type="subcellular location">
    <subcellularLocation>
        <location evidence="10">Cytoplasm</location>
    </subcellularLocation>
</comment>
<evidence type="ECO:0000256" key="9">
    <source>
        <dbReference type="ARBA" id="ARBA00023152"/>
    </source>
</evidence>
<protein>
    <recommendedName>
        <fullName evidence="4 10">Phosphoglycerate kinase</fullName>
        <ecNumber evidence="4 10">2.7.2.3</ecNumber>
    </recommendedName>
</protein>
<comment type="catalytic activity">
    <reaction evidence="1 10 12">
        <text>(2R)-3-phosphoglycerate + ATP = (2R)-3-phospho-glyceroyl phosphate + ADP</text>
        <dbReference type="Rhea" id="RHEA:14801"/>
        <dbReference type="ChEBI" id="CHEBI:30616"/>
        <dbReference type="ChEBI" id="CHEBI:57604"/>
        <dbReference type="ChEBI" id="CHEBI:58272"/>
        <dbReference type="ChEBI" id="CHEBI:456216"/>
        <dbReference type="EC" id="2.7.2.3"/>
    </reaction>
</comment>
<feature type="binding site" evidence="10 11">
    <location>
        <position position="332"/>
    </location>
    <ligand>
        <name>ATP</name>
        <dbReference type="ChEBI" id="CHEBI:30616"/>
    </ligand>
</feature>
<dbReference type="PIRSF" id="PIRSF000724">
    <property type="entry name" value="Pgk"/>
    <property type="match status" value="1"/>
</dbReference>
<evidence type="ECO:0000313" key="13">
    <source>
        <dbReference type="EMBL" id="TSC66261.1"/>
    </source>
</evidence>
<comment type="subunit">
    <text evidence="10">Monomer.</text>
</comment>
<organism evidence="13 14">
    <name type="scientific">Candidatus Doudnabacteria bacterium Gr01-1014_77</name>
    <dbReference type="NCBI Taxonomy" id="2017133"/>
    <lineage>
        <taxon>Bacteria</taxon>
        <taxon>Candidatus Doudnaibacteriota</taxon>
    </lineage>
</organism>
<dbReference type="EC" id="2.7.2.3" evidence="4 10"/>
<dbReference type="InterPro" id="IPR001576">
    <property type="entry name" value="Phosphoglycerate_kinase"/>
</dbReference>
<keyword evidence="9 10" id="KW-0324">Glycolysis</keyword>
<accession>A0A554JD88</accession>
<dbReference type="FunFam" id="3.40.50.1260:FF:000031">
    <property type="entry name" value="Phosphoglycerate kinase 1"/>
    <property type="match status" value="1"/>
</dbReference>
<comment type="caution">
    <text evidence="13">The sequence shown here is derived from an EMBL/GenBank/DDBJ whole genome shotgun (WGS) entry which is preliminary data.</text>
</comment>
<dbReference type="EMBL" id="VMFF01000010">
    <property type="protein sequence ID" value="TSC66261.1"/>
    <property type="molecule type" value="Genomic_DNA"/>
</dbReference>
<reference evidence="13 14" key="1">
    <citation type="submission" date="2017-07" db="EMBL/GenBank/DDBJ databases">
        <title>Mechanisms for carbon and nitrogen cycling indicate functional differentiation within the Candidate Phyla Radiation.</title>
        <authorList>
            <person name="Danczak R.E."/>
            <person name="Johnston M.D."/>
            <person name="Kenah C."/>
            <person name="Slattery M."/>
            <person name="Wrighton K.C."/>
            <person name="Wilkins M.J."/>
        </authorList>
    </citation>
    <scope>NUCLEOTIDE SEQUENCE [LARGE SCALE GENOMIC DNA]</scope>
    <source>
        <strain evidence="13">Gr01-1014_77</strain>
    </source>
</reference>
<dbReference type="SUPFAM" id="SSF53748">
    <property type="entry name" value="Phosphoglycerate kinase"/>
    <property type="match status" value="1"/>
</dbReference>
<feature type="binding site" evidence="10">
    <location>
        <position position="131"/>
    </location>
    <ligand>
        <name>substrate</name>
    </ligand>
</feature>
<sequence length="403" mass="44140">MKFLSSQQNLSGKTVLLRADLDAPREGNKILDDSRIKASVPTIKYLIDQGAKIVIVSKNGRPKGWQEEYTLKPIAEYIAKLLSKNFVSAKEYSDQYFNEVVFFEGDITKEGAVGEVKKLSQKNIVILENIRFYKQEEEASPVFAKQLSSLGEIFVNDAFAMMHRNEASVSLIPKYLPSFAGLNVEKELNALNKLLTLKADPFIVIIGGAKISDKVGAIKNLGKSAEHVLVGGGPANLFFLAQGFEIGESLCEKQELDVAKDLMRNYKQKLVLPVDVVVAKAKDHTQARVCKPDQVLKDEAILDIGPQTTLFFSKIVKASKKMVWNGPMGLFEEKQFSHGTMSLALIFAARCKGYAYGVVGGGDTLDALNKAKVLDQIDFVSTAGGATLDFLAGENLPGLKALE</sequence>
<evidence type="ECO:0000256" key="4">
    <source>
        <dbReference type="ARBA" id="ARBA00013061"/>
    </source>
</evidence>
<keyword evidence="6 10" id="KW-0547">Nucleotide-binding</keyword>
<gene>
    <name evidence="10" type="primary">pgk</name>
    <name evidence="13" type="ORF">G01um101477_155</name>
</gene>
<dbReference type="Proteomes" id="UP000319613">
    <property type="component" value="Unassembled WGS sequence"/>
</dbReference>